<organism evidence="2 3">
    <name type="scientific">Acanthosepion pharaonis</name>
    <name type="common">Pharaoh cuttlefish</name>
    <name type="synonym">Sepia pharaonis</name>
    <dbReference type="NCBI Taxonomy" id="158019"/>
    <lineage>
        <taxon>Eukaryota</taxon>
        <taxon>Metazoa</taxon>
        <taxon>Spiralia</taxon>
        <taxon>Lophotrochozoa</taxon>
        <taxon>Mollusca</taxon>
        <taxon>Cephalopoda</taxon>
        <taxon>Coleoidea</taxon>
        <taxon>Decapodiformes</taxon>
        <taxon>Sepiida</taxon>
        <taxon>Sepiina</taxon>
        <taxon>Sepiidae</taxon>
        <taxon>Acanthosepion</taxon>
    </lineage>
</organism>
<dbReference type="Proteomes" id="UP000597762">
    <property type="component" value="Unassembled WGS sequence"/>
</dbReference>
<evidence type="ECO:0000313" key="2">
    <source>
        <dbReference type="EMBL" id="CAE1302282.1"/>
    </source>
</evidence>
<reference evidence="2" key="1">
    <citation type="submission" date="2021-01" db="EMBL/GenBank/DDBJ databases">
        <authorList>
            <person name="Li R."/>
            <person name="Bekaert M."/>
        </authorList>
    </citation>
    <scope>NUCLEOTIDE SEQUENCE</scope>
    <source>
        <strain evidence="2">Farmed</strain>
    </source>
</reference>
<sequence length="157" mass="17840">MNKCRRKSTISIEFFNVRGTVIRFLSFITPFFSLLWSPHSPPHTYTNHFLSDAGLTASANVITVRLLISSNEDVGGHPWRRLFSTGPSRMFLLKPHRRIQSNGASLVPSDPSLLTECHIASCFLRQQILSLSLFISFSVYLFLSLFRFLSLILSFSL</sequence>
<gene>
    <name evidence="2" type="ORF">SPHA_54899</name>
</gene>
<protein>
    <recommendedName>
        <fullName evidence="4">Transmembrane protein</fullName>
    </recommendedName>
</protein>
<comment type="caution">
    <text evidence="2">The sequence shown here is derived from an EMBL/GenBank/DDBJ whole genome shotgun (WGS) entry which is preliminary data.</text>
</comment>
<keyword evidence="1" id="KW-0472">Membrane</keyword>
<keyword evidence="1" id="KW-0812">Transmembrane</keyword>
<feature type="transmembrane region" description="Helical" evidence="1">
    <location>
        <begin position="133"/>
        <end position="155"/>
    </location>
</feature>
<proteinExistence type="predicted"/>
<evidence type="ECO:0000313" key="3">
    <source>
        <dbReference type="Proteomes" id="UP000597762"/>
    </source>
</evidence>
<accession>A0A812DJN1</accession>
<dbReference type="EMBL" id="CAHIKZ030003625">
    <property type="protein sequence ID" value="CAE1302282.1"/>
    <property type="molecule type" value="Genomic_DNA"/>
</dbReference>
<keyword evidence="3" id="KW-1185">Reference proteome</keyword>
<dbReference type="AlphaFoldDB" id="A0A812DJN1"/>
<evidence type="ECO:0008006" key="4">
    <source>
        <dbReference type="Google" id="ProtNLM"/>
    </source>
</evidence>
<name>A0A812DJN1_ACAPH</name>
<keyword evidence="1" id="KW-1133">Transmembrane helix</keyword>
<evidence type="ECO:0000256" key="1">
    <source>
        <dbReference type="SAM" id="Phobius"/>
    </source>
</evidence>